<keyword evidence="4 7" id="KW-0812">Transmembrane</keyword>
<dbReference type="InterPro" id="IPR000515">
    <property type="entry name" value="MetI-like"/>
</dbReference>
<dbReference type="Gene3D" id="1.10.3720.10">
    <property type="entry name" value="MetI-like"/>
    <property type="match status" value="1"/>
</dbReference>
<comment type="caution">
    <text evidence="9">The sequence shown here is derived from an EMBL/GenBank/DDBJ whole genome shotgun (WGS) entry which is preliminary data.</text>
</comment>
<dbReference type="GO" id="GO:0055085">
    <property type="term" value="P:transmembrane transport"/>
    <property type="evidence" value="ECO:0007669"/>
    <property type="project" value="InterPro"/>
</dbReference>
<evidence type="ECO:0000313" key="9">
    <source>
        <dbReference type="EMBL" id="MBB2965341.1"/>
    </source>
</evidence>
<protein>
    <submittedName>
        <fullName evidence="9">Multiple sugar transport system permease protein</fullName>
    </submittedName>
</protein>
<keyword evidence="9" id="KW-0762">Sugar transport</keyword>
<dbReference type="PANTHER" id="PTHR43744:SF12">
    <property type="entry name" value="ABC TRANSPORTER PERMEASE PROTEIN MG189-RELATED"/>
    <property type="match status" value="1"/>
</dbReference>
<evidence type="ECO:0000256" key="4">
    <source>
        <dbReference type="ARBA" id="ARBA00022692"/>
    </source>
</evidence>
<dbReference type="PANTHER" id="PTHR43744">
    <property type="entry name" value="ABC TRANSPORTER PERMEASE PROTEIN MG189-RELATED-RELATED"/>
    <property type="match status" value="1"/>
</dbReference>
<dbReference type="RefSeq" id="WP_021762510.1">
    <property type="nucleotide sequence ID" value="NZ_JACHVP010000001.1"/>
</dbReference>
<gene>
    <name evidence="9" type="ORF">FHX33_000073</name>
</gene>
<evidence type="ECO:0000256" key="5">
    <source>
        <dbReference type="ARBA" id="ARBA00022989"/>
    </source>
</evidence>
<evidence type="ECO:0000259" key="8">
    <source>
        <dbReference type="PROSITE" id="PS50928"/>
    </source>
</evidence>
<dbReference type="PROSITE" id="PS50928">
    <property type="entry name" value="ABC_TM1"/>
    <property type="match status" value="1"/>
</dbReference>
<dbReference type="Proteomes" id="UP000538196">
    <property type="component" value="Unassembled WGS sequence"/>
</dbReference>
<evidence type="ECO:0000256" key="2">
    <source>
        <dbReference type="ARBA" id="ARBA00022448"/>
    </source>
</evidence>
<evidence type="ECO:0000256" key="6">
    <source>
        <dbReference type="ARBA" id="ARBA00023136"/>
    </source>
</evidence>
<evidence type="ECO:0000256" key="1">
    <source>
        <dbReference type="ARBA" id="ARBA00004651"/>
    </source>
</evidence>
<reference evidence="9 10" key="1">
    <citation type="submission" date="2020-08" db="EMBL/GenBank/DDBJ databases">
        <title>Sequencing the genomes of 1000 actinobacteria strains.</title>
        <authorList>
            <person name="Klenk H.-P."/>
        </authorList>
    </citation>
    <scope>NUCLEOTIDE SEQUENCE [LARGE SCALE GENOMIC DNA]</scope>
    <source>
        <strain evidence="9 10">DSM 20146</strain>
    </source>
</reference>
<dbReference type="CDD" id="cd06261">
    <property type="entry name" value="TM_PBP2"/>
    <property type="match status" value="1"/>
</dbReference>
<keyword evidence="5 7" id="KW-1133">Transmembrane helix</keyword>
<accession>A0A7W4UTG6</accession>
<feature type="transmembrane region" description="Helical" evidence="7">
    <location>
        <begin position="216"/>
        <end position="241"/>
    </location>
</feature>
<feature type="transmembrane region" description="Helical" evidence="7">
    <location>
        <begin position="136"/>
        <end position="161"/>
    </location>
</feature>
<feature type="transmembrane region" description="Helical" evidence="7">
    <location>
        <begin position="272"/>
        <end position="293"/>
    </location>
</feature>
<dbReference type="AlphaFoldDB" id="A0A7W4UTG6"/>
<evidence type="ECO:0000256" key="7">
    <source>
        <dbReference type="RuleBase" id="RU363032"/>
    </source>
</evidence>
<proteinExistence type="inferred from homology"/>
<sequence length="309" mass="33556">MAVVETAPGTRRRRREAVAEGSFVSRHDMGRARTRVTVRVVQVLVFAGVLVAGAGPLLWLLFASLNSTQDVLRDPLGVWLHADQWGNYLQAWNQVDVSRYLGNTVVVAVGAWIANLAVSVLGGYVIAVLRPKWGNLLSGAILATLFLPSVVSLVPLYLTVIDLPPFGISLQNTYWAVWLPAAANAFGVLVVSQFFRALPRDLMEAAQLDGAGTLRVLWYVVLPLSKPILGVVSLLAIVAAWKDYLWPSLVLTDTSLQPISVALPIVQKTSELSVFLAALFLATIVPVVLFLIFQRQFLASVSLSSGMKD</sequence>
<dbReference type="InterPro" id="IPR035906">
    <property type="entry name" value="MetI-like_sf"/>
</dbReference>
<dbReference type="SUPFAM" id="SSF161098">
    <property type="entry name" value="MetI-like"/>
    <property type="match status" value="1"/>
</dbReference>
<keyword evidence="6 7" id="KW-0472">Membrane</keyword>
<name>A0A7W4UTG6_LEIAQ</name>
<feature type="domain" description="ABC transmembrane type-1" evidence="8">
    <location>
        <begin position="101"/>
        <end position="293"/>
    </location>
</feature>
<feature type="transmembrane region" description="Helical" evidence="7">
    <location>
        <begin position="173"/>
        <end position="195"/>
    </location>
</feature>
<comment type="similarity">
    <text evidence="7">Belongs to the binding-protein-dependent transport system permease family.</text>
</comment>
<comment type="subcellular location">
    <subcellularLocation>
        <location evidence="1 7">Cell membrane</location>
        <topology evidence="1 7">Multi-pass membrane protein</topology>
    </subcellularLocation>
</comment>
<organism evidence="9 10">
    <name type="scientific">Leifsonia aquatica</name>
    <name type="common">Corynebacterium aquaticum</name>
    <dbReference type="NCBI Taxonomy" id="144185"/>
    <lineage>
        <taxon>Bacteria</taxon>
        <taxon>Bacillati</taxon>
        <taxon>Actinomycetota</taxon>
        <taxon>Actinomycetes</taxon>
        <taxon>Micrococcales</taxon>
        <taxon>Microbacteriaceae</taxon>
        <taxon>Leifsonia</taxon>
    </lineage>
</organism>
<dbReference type="GO" id="GO:0005886">
    <property type="term" value="C:plasma membrane"/>
    <property type="evidence" value="ECO:0007669"/>
    <property type="project" value="UniProtKB-SubCell"/>
</dbReference>
<keyword evidence="2 7" id="KW-0813">Transport</keyword>
<dbReference type="EMBL" id="JACHVP010000001">
    <property type="protein sequence ID" value="MBB2965341.1"/>
    <property type="molecule type" value="Genomic_DNA"/>
</dbReference>
<feature type="transmembrane region" description="Helical" evidence="7">
    <location>
        <begin position="105"/>
        <end position="129"/>
    </location>
</feature>
<keyword evidence="3" id="KW-1003">Cell membrane</keyword>
<dbReference type="Pfam" id="PF00528">
    <property type="entry name" value="BPD_transp_1"/>
    <property type="match status" value="1"/>
</dbReference>
<feature type="transmembrane region" description="Helical" evidence="7">
    <location>
        <begin position="36"/>
        <end position="62"/>
    </location>
</feature>
<evidence type="ECO:0000256" key="3">
    <source>
        <dbReference type="ARBA" id="ARBA00022475"/>
    </source>
</evidence>
<evidence type="ECO:0000313" key="10">
    <source>
        <dbReference type="Proteomes" id="UP000538196"/>
    </source>
</evidence>
<keyword evidence="10" id="KW-1185">Reference proteome</keyword>